<feature type="active site" evidence="5">
    <location>
        <position position="236"/>
    </location>
</feature>
<dbReference type="Gene3D" id="3.40.50.1820">
    <property type="entry name" value="alpha/beta hydrolase"/>
    <property type="match status" value="1"/>
</dbReference>
<accession>A0A139BPU3</accession>
<dbReference type="InterPro" id="IPR050228">
    <property type="entry name" value="Carboxylesterase_BioH"/>
</dbReference>
<evidence type="ECO:0000256" key="1">
    <source>
        <dbReference type="ARBA" id="ARBA00022487"/>
    </source>
</evidence>
<dbReference type="PANTHER" id="PTHR43194:SF5">
    <property type="entry name" value="PIMELOYL-[ACYL-CARRIER PROTEIN] METHYL ESTER ESTERASE"/>
    <property type="match status" value="1"/>
</dbReference>
<sequence>MAALHVDRYEYSGKDGVGAPLLLIHGWAMHGGMWAGVAQQLARNYSVMAVDLPGHGYSVNNERNKGQGASVKEQNLVCPLNLEPSTFTLDAIVDELSAQFDYPLALCGWSLGGQIALRWAMRHPGQVTSLVTVGSTPSFVRRTGWVHALSAEILEEFANDLQHHYALTLKRFLALQVRGSEQEREWLTVMRDALFSRGEPDLLALQGGLNILRNCDLRGELQDIRQPALVLAGERDTLIPLRAAQYMAGEIQNGKLVTINGAAHAPFLSHPGQFVEHMVAFLGDNGHG</sequence>
<dbReference type="InterPro" id="IPR029058">
    <property type="entry name" value="AB_hydrolase_fold"/>
</dbReference>
<feature type="binding site" evidence="5">
    <location>
        <begin position="172"/>
        <end position="176"/>
    </location>
    <ligand>
        <name>substrate</name>
    </ligand>
</feature>
<name>A0A139BPU3_9PROT</name>
<dbReference type="InterPro" id="IPR010076">
    <property type="entry name" value="BioH"/>
</dbReference>
<feature type="active site" description="Nucleophile" evidence="5">
    <location>
        <position position="110"/>
    </location>
</feature>
<comment type="similarity">
    <text evidence="5">Belongs to the AB hydrolase superfamily. Carboxylesterase BioH family.</text>
</comment>
<evidence type="ECO:0000256" key="5">
    <source>
        <dbReference type="HAMAP-Rule" id="MF_01260"/>
    </source>
</evidence>
<feature type="binding site" evidence="5">
    <location>
        <position position="264"/>
    </location>
    <ligand>
        <name>substrate</name>
    </ligand>
</feature>
<keyword evidence="4 5" id="KW-0378">Hydrolase</keyword>
<comment type="catalytic activity">
    <reaction evidence="5">
        <text>6-carboxyhexanoyl-[ACP] methyl ester + H2O = 6-carboxyhexanoyl-[ACP] + methanol + H(+)</text>
        <dbReference type="Rhea" id="RHEA:42700"/>
        <dbReference type="Rhea" id="RHEA-COMP:9955"/>
        <dbReference type="Rhea" id="RHEA-COMP:10186"/>
        <dbReference type="ChEBI" id="CHEBI:15377"/>
        <dbReference type="ChEBI" id="CHEBI:15378"/>
        <dbReference type="ChEBI" id="CHEBI:17790"/>
        <dbReference type="ChEBI" id="CHEBI:78846"/>
        <dbReference type="ChEBI" id="CHEBI:82735"/>
        <dbReference type="EC" id="3.1.1.85"/>
    </reaction>
</comment>
<keyword evidence="2 5" id="KW-0963">Cytoplasm</keyword>
<dbReference type="PANTHER" id="PTHR43194">
    <property type="entry name" value="HYDROLASE ALPHA/BETA FOLD FAMILY"/>
    <property type="match status" value="1"/>
</dbReference>
<dbReference type="AlphaFoldDB" id="A0A139BPU3"/>
<dbReference type="UniPathway" id="UPA00078"/>
<dbReference type="Pfam" id="PF00561">
    <property type="entry name" value="Abhydrolase_1"/>
    <property type="match status" value="1"/>
</dbReference>
<dbReference type="InterPro" id="IPR000073">
    <property type="entry name" value="AB_hydrolase_1"/>
</dbReference>
<keyword evidence="3 5" id="KW-0093">Biotin biosynthesis</keyword>
<dbReference type="EMBL" id="LSLI01000109">
    <property type="protein sequence ID" value="KXS31000.1"/>
    <property type="molecule type" value="Genomic_DNA"/>
</dbReference>
<feature type="binding site" evidence="5">
    <location>
        <begin position="110"/>
        <end position="111"/>
    </location>
    <ligand>
        <name>substrate</name>
    </ligand>
</feature>
<dbReference type="SUPFAM" id="SSF53474">
    <property type="entry name" value="alpha/beta-Hydrolases"/>
    <property type="match status" value="1"/>
</dbReference>
<evidence type="ECO:0000256" key="3">
    <source>
        <dbReference type="ARBA" id="ARBA00022756"/>
    </source>
</evidence>
<protein>
    <recommendedName>
        <fullName evidence="5">Pimeloyl-[acyl-carrier protein] methyl ester esterase</fullName>
        <ecNumber evidence="5">3.1.1.85</ecNumber>
    </recommendedName>
    <alternativeName>
        <fullName evidence="5">Biotin synthesis protein BioH</fullName>
    </alternativeName>
    <alternativeName>
        <fullName evidence="5">Carboxylesterase BioH</fullName>
    </alternativeName>
</protein>
<dbReference type="Proteomes" id="UP000070578">
    <property type="component" value="Unassembled WGS sequence"/>
</dbReference>
<feature type="domain" description="AB hydrolase-1" evidence="6">
    <location>
        <begin position="20"/>
        <end position="271"/>
    </location>
</feature>
<comment type="subcellular location">
    <subcellularLocation>
        <location evidence="5">Cytoplasm</location>
    </subcellularLocation>
</comment>
<dbReference type="HAMAP" id="MF_01260">
    <property type="entry name" value="Carboxylester"/>
    <property type="match status" value="1"/>
</dbReference>
<organism evidence="7 8">
    <name type="scientific">Candidatus Gallionella acididurans</name>
    <dbReference type="NCBI Taxonomy" id="1796491"/>
    <lineage>
        <taxon>Bacteria</taxon>
        <taxon>Pseudomonadati</taxon>
        <taxon>Pseudomonadota</taxon>
        <taxon>Betaproteobacteria</taxon>
        <taxon>Nitrosomonadales</taxon>
        <taxon>Gallionellaceae</taxon>
        <taxon>Gallionella</taxon>
    </lineage>
</organism>
<reference evidence="7 8" key="2">
    <citation type="submission" date="2016-03" db="EMBL/GenBank/DDBJ databases">
        <title>New uncultured bacterium of the family Gallionellaceae from acid mine drainage: description and reconstruction of genome based on metagenomic analysis of microbial community.</title>
        <authorList>
            <person name="Kadnikov V."/>
            <person name="Ivasenko D."/>
            <person name="Beletsky A."/>
            <person name="Mardanov A."/>
            <person name="Danilova E."/>
            <person name="Pimenov N."/>
            <person name="Karnachuk O."/>
            <person name="Ravin N."/>
        </authorList>
    </citation>
    <scope>NUCLEOTIDE SEQUENCE [LARGE SCALE GENOMIC DNA]</scope>
    <source>
        <strain evidence="7">ShG14-8</strain>
    </source>
</reference>
<reference evidence="7 8" key="1">
    <citation type="submission" date="2016-02" db="EMBL/GenBank/DDBJ databases">
        <authorList>
            <person name="Wen L."/>
            <person name="He K."/>
            <person name="Yang H."/>
        </authorList>
    </citation>
    <scope>NUCLEOTIDE SEQUENCE [LARGE SCALE GENOMIC DNA]</scope>
    <source>
        <strain evidence="7">ShG14-8</strain>
    </source>
</reference>
<comment type="caution">
    <text evidence="7">The sequence shown here is derived from an EMBL/GenBank/DDBJ whole genome shotgun (WGS) entry which is preliminary data.</text>
</comment>
<evidence type="ECO:0000313" key="8">
    <source>
        <dbReference type="Proteomes" id="UP000070578"/>
    </source>
</evidence>
<dbReference type="GO" id="GO:0009102">
    <property type="term" value="P:biotin biosynthetic process"/>
    <property type="evidence" value="ECO:0007669"/>
    <property type="project" value="UniProtKB-UniRule"/>
</dbReference>
<feature type="binding site" evidence="5">
    <location>
        <position position="27"/>
    </location>
    <ligand>
        <name>substrate</name>
    </ligand>
</feature>
<feature type="active site" evidence="5">
    <location>
        <position position="264"/>
    </location>
</feature>
<comment type="function">
    <text evidence="5">The physiological role of BioH is to remove the methyl group introduced by BioC when the pimeloyl moiety is complete. It allows to synthesize pimeloyl-ACP via the fatty acid synthetic pathway through the hydrolysis of the ester bonds of pimeloyl-ACP esters.</text>
</comment>
<comment type="subunit">
    <text evidence="5">Monomer.</text>
</comment>
<dbReference type="GO" id="GO:0090499">
    <property type="term" value="F:pimelyl-[acyl-carrier protein] methyl ester esterase activity"/>
    <property type="evidence" value="ECO:0007669"/>
    <property type="project" value="UniProtKB-EC"/>
</dbReference>
<proteinExistence type="inferred from homology"/>
<gene>
    <name evidence="5" type="primary">bioH</name>
    <name evidence="7" type="ORF">AWT59_2875</name>
</gene>
<keyword evidence="1 5" id="KW-0719">Serine esterase</keyword>
<comment type="pathway">
    <text evidence="5">Cofactor biosynthesis; biotin biosynthesis.</text>
</comment>
<evidence type="ECO:0000256" key="2">
    <source>
        <dbReference type="ARBA" id="ARBA00022490"/>
    </source>
</evidence>
<evidence type="ECO:0000313" key="7">
    <source>
        <dbReference type="EMBL" id="KXS31000.1"/>
    </source>
</evidence>
<dbReference type="GO" id="GO:0005737">
    <property type="term" value="C:cytoplasm"/>
    <property type="evidence" value="ECO:0007669"/>
    <property type="project" value="UniProtKB-SubCell"/>
</dbReference>
<dbReference type="EC" id="3.1.1.85" evidence="5"/>
<evidence type="ECO:0000256" key="4">
    <source>
        <dbReference type="ARBA" id="ARBA00022801"/>
    </source>
</evidence>
<evidence type="ECO:0000259" key="6">
    <source>
        <dbReference type="Pfam" id="PF00561"/>
    </source>
</evidence>